<evidence type="ECO:0000313" key="4">
    <source>
        <dbReference type="EMBL" id="OSX76491.1"/>
    </source>
</evidence>
<dbReference type="Gene3D" id="3.40.390.10">
    <property type="entry name" value="Collagenase (Catalytic Domain)"/>
    <property type="match status" value="1"/>
</dbReference>
<gene>
    <name evidence="4" type="ORF">BU14_0188s0009</name>
</gene>
<feature type="chain" id="PRO_5012823876" description="Peptidase metallopeptidase domain-containing protein" evidence="3">
    <location>
        <begin position="30"/>
        <end position="600"/>
    </location>
</feature>
<keyword evidence="2" id="KW-0812">Transmembrane</keyword>
<evidence type="ECO:0000256" key="2">
    <source>
        <dbReference type="SAM" id="Phobius"/>
    </source>
</evidence>
<organism evidence="4 5">
    <name type="scientific">Porphyra umbilicalis</name>
    <name type="common">Purple laver</name>
    <name type="synonym">Red alga</name>
    <dbReference type="NCBI Taxonomy" id="2786"/>
    <lineage>
        <taxon>Eukaryota</taxon>
        <taxon>Rhodophyta</taxon>
        <taxon>Bangiophyceae</taxon>
        <taxon>Bangiales</taxon>
        <taxon>Bangiaceae</taxon>
        <taxon>Porphyra</taxon>
    </lineage>
</organism>
<dbReference type="GO" id="GO:0008237">
    <property type="term" value="F:metallopeptidase activity"/>
    <property type="evidence" value="ECO:0007669"/>
    <property type="project" value="InterPro"/>
</dbReference>
<proteinExistence type="predicted"/>
<keyword evidence="3" id="KW-0732">Signal</keyword>
<keyword evidence="2" id="KW-0472">Membrane</keyword>
<keyword evidence="5" id="KW-1185">Reference proteome</keyword>
<keyword evidence="2" id="KW-1133">Transmembrane helix</keyword>
<protein>
    <recommendedName>
        <fullName evidence="6">Peptidase metallopeptidase domain-containing protein</fullName>
    </recommendedName>
</protein>
<dbReference type="SUPFAM" id="SSF55486">
    <property type="entry name" value="Metalloproteases ('zincins'), catalytic domain"/>
    <property type="match status" value="1"/>
</dbReference>
<evidence type="ECO:0008006" key="6">
    <source>
        <dbReference type="Google" id="ProtNLM"/>
    </source>
</evidence>
<evidence type="ECO:0000313" key="5">
    <source>
        <dbReference type="Proteomes" id="UP000218209"/>
    </source>
</evidence>
<reference evidence="4 5" key="1">
    <citation type="submission" date="2017-03" db="EMBL/GenBank/DDBJ databases">
        <title>WGS assembly of Porphyra umbilicalis.</title>
        <authorList>
            <person name="Brawley S.H."/>
            <person name="Blouin N.A."/>
            <person name="Ficko-Blean E."/>
            <person name="Wheeler G.L."/>
            <person name="Lohr M."/>
            <person name="Goodson H.V."/>
            <person name="Jenkins J.W."/>
            <person name="Blaby-Haas C.E."/>
            <person name="Helliwell K.E."/>
            <person name="Chan C."/>
            <person name="Marriage T."/>
            <person name="Bhattacharya D."/>
            <person name="Klein A.S."/>
            <person name="Badis Y."/>
            <person name="Brodie J."/>
            <person name="Cao Y."/>
            <person name="Collen J."/>
            <person name="Dittami S.M."/>
            <person name="Gachon C.M."/>
            <person name="Green B.R."/>
            <person name="Karpowicz S."/>
            <person name="Kim J.W."/>
            <person name="Kudahl U."/>
            <person name="Lin S."/>
            <person name="Michel G."/>
            <person name="Mittag M."/>
            <person name="Olson B.J."/>
            <person name="Pangilinan J."/>
            <person name="Peng Y."/>
            <person name="Qiu H."/>
            <person name="Shu S."/>
            <person name="Singer J.T."/>
            <person name="Smith A.G."/>
            <person name="Sprecher B.N."/>
            <person name="Wagner V."/>
            <person name="Wang W."/>
            <person name="Wang Z.-Y."/>
            <person name="Yan J."/>
            <person name="Yarish C."/>
            <person name="Zoeuner-Riek S."/>
            <person name="Zhuang Y."/>
            <person name="Zou Y."/>
            <person name="Lindquist E.A."/>
            <person name="Grimwood J."/>
            <person name="Barry K."/>
            <person name="Rokhsar D.S."/>
            <person name="Schmutz J."/>
            <person name="Stiller J.W."/>
            <person name="Grossman A.R."/>
            <person name="Prochnik S.E."/>
        </authorList>
    </citation>
    <scope>NUCLEOTIDE SEQUENCE [LARGE SCALE GENOMIC DNA]</scope>
    <source>
        <strain evidence="4">4086291</strain>
    </source>
</reference>
<feature type="compositionally biased region" description="Low complexity" evidence="1">
    <location>
        <begin position="586"/>
        <end position="600"/>
    </location>
</feature>
<evidence type="ECO:0000256" key="1">
    <source>
        <dbReference type="SAM" id="MobiDB-lite"/>
    </source>
</evidence>
<feature type="signal peptide" evidence="3">
    <location>
        <begin position="1"/>
        <end position="29"/>
    </location>
</feature>
<feature type="compositionally biased region" description="Basic residues" evidence="1">
    <location>
        <begin position="530"/>
        <end position="585"/>
    </location>
</feature>
<dbReference type="Proteomes" id="UP000218209">
    <property type="component" value="Unassembled WGS sequence"/>
</dbReference>
<dbReference type="AlphaFoldDB" id="A0A1X6P6G4"/>
<dbReference type="InterPro" id="IPR024079">
    <property type="entry name" value="MetalloPept_cat_dom_sf"/>
</dbReference>
<evidence type="ECO:0000256" key="3">
    <source>
        <dbReference type="SAM" id="SignalP"/>
    </source>
</evidence>
<name>A0A1X6P6G4_PORUM</name>
<accession>A0A1X6P6G4</accession>
<feature type="region of interest" description="Disordered" evidence="1">
    <location>
        <begin position="507"/>
        <end position="600"/>
    </location>
</feature>
<dbReference type="EMBL" id="KV918864">
    <property type="protein sequence ID" value="OSX76491.1"/>
    <property type="molecule type" value="Genomic_DNA"/>
</dbReference>
<sequence>MADGQQPPRRRRRPHGAIRFLAGAAAVAALTTAAPAAAAAAADLSPAERAGGRLGDGIVHTEAAVWDAAAAAGPSGVLSPDAAAWSAAYAAEVADAAAAAASAGFATAHPWWSAVTRLPGALQRWAAPPPADGAGGTALDGVAGRQSGGFDRTVTGTRSTFALALDPGMGASEANAVKAAARLWANEWPSATPVRVVVRWPSDPLPSLGAASTPVFRSGGADGTRDDTSYGAPLYLSLTGIDVVPVSVAHIDMRLNQRVRWHTDASRNAPSDRWDLTTVAAHELGHGLFFTGRIFGNASTSTALVLASRSVPEAARFDSFIADLDGNGVVASCSAGTRNDPSGLYNAVTARGLAFVANGSADGGPPTRLPLYAPKPYDTGSSVYHFDGPLLRDGCASSSIPADACSSLMEAALPPGKTARSLGDNTLRVMRVVREQALDGVDGGTCAVSPLSPGSTGGSGAGDVAGLFGGDGSLPQWAIIALGAAAAVGVVLLTSACFANVVLPRVQRRSRRRQQPADGRGRPPPPPPRASRRRRRWRLRRTPAHRQRRLRRTPPRRRRRRHRRRGAPSGSRHPRIGRSRRRRGAPARVAGLPGATPDRR</sequence>
<feature type="transmembrane region" description="Helical" evidence="2">
    <location>
        <begin position="477"/>
        <end position="503"/>
    </location>
</feature>